<dbReference type="InParanoid" id="A0A2K1R5A7"/>
<dbReference type="InterPro" id="IPR053059">
    <property type="entry name" value="Inactive_SerThr-Kinase_ABA"/>
</dbReference>
<accession>A0A2K1R5A7</accession>
<evidence type="ECO:0000313" key="1">
    <source>
        <dbReference type="EMBL" id="PNS22468.1"/>
    </source>
</evidence>
<name>A0A2K1R5A7_POPTR</name>
<dbReference type="PANTHER" id="PTHR48003">
    <property type="entry name" value="OS07G0626500 PROTEIN"/>
    <property type="match status" value="1"/>
</dbReference>
<sequence>MIYSTTTKRLEHRNSPTILRSCTTGFVNGIWNDQKVRWFTVDSVNCVDGILVIWNDESFKVDSIHWAMDIALLGTQECYIHYKTRRDLKIVDRWTVLMNIIPCSGQMDCIDRDIAGGEEPTKAMDDLLAISLRCILPQNERPNIRQVFDDLCSISV</sequence>
<gene>
    <name evidence="1" type="ORF">POPTR_T142300</name>
</gene>
<protein>
    <submittedName>
        <fullName evidence="1">Uncharacterized protein</fullName>
    </submittedName>
</protein>
<reference evidence="1" key="2">
    <citation type="submission" date="2017-07" db="EMBL/GenBank/DDBJ databases">
        <title>WGS assembly of Populus trichocarpa.</title>
        <authorList>
            <person name="Tuskan G."/>
            <person name="Difazio S."/>
            <person name="Jansson S."/>
            <person name="Bohlmann J."/>
            <person name="Grigoriev I."/>
            <person name="Hellsten U."/>
            <person name="Putnam N."/>
            <person name="Ralph S."/>
            <person name="Rombauts S."/>
            <person name="Salamov A."/>
            <person name="Schein J."/>
            <person name="Sterck L."/>
            <person name="Aerts A."/>
            <person name="Bhalerao R."/>
            <person name="Bhalerao R."/>
            <person name="Blaudez D."/>
            <person name="Boerjan W."/>
            <person name="Brun A."/>
            <person name="Brunner A."/>
            <person name="Busov V."/>
            <person name="Campbell M."/>
            <person name="Carlson J."/>
            <person name="Chalot M."/>
            <person name="Chapman J."/>
            <person name="Chen G."/>
            <person name="Cooper D."/>
            <person name="Coutinho P."/>
            <person name="Couturier J."/>
            <person name="Covert S."/>
            <person name="Cronk Q."/>
            <person name="Cunningham R."/>
            <person name="Davis J."/>
            <person name="Degroeve S."/>
            <person name="Dejardin A."/>
            <person name="Depamphilis C."/>
            <person name="Detter J."/>
            <person name="Dirks B."/>
            <person name="Dubchak I."/>
            <person name="Duplessis S."/>
            <person name="Ehlting J."/>
            <person name="Ellis B."/>
            <person name="Gendler K."/>
            <person name="Goodstein D."/>
            <person name="Gribskov M."/>
            <person name="Grimwood J."/>
            <person name="Groover A."/>
            <person name="Gunter L."/>
            <person name="Hamberger B."/>
            <person name="Heinze B."/>
            <person name="Helariutta Y."/>
            <person name="Henrissat B."/>
            <person name="Holligan D."/>
            <person name="Holt R."/>
            <person name="Huang W."/>
            <person name="Islam-Faridi N."/>
            <person name="Jones S."/>
            <person name="Jones-Rhoades M."/>
            <person name="Jorgensen R."/>
            <person name="Joshi C."/>
            <person name="Kangasjarvi J."/>
            <person name="Karlsson J."/>
            <person name="Kelleher C."/>
            <person name="Kirkpatrick R."/>
            <person name="Kirst M."/>
            <person name="Kohler A."/>
            <person name="Kalluri U."/>
            <person name="Larimer F."/>
            <person name="Leebens-Mack J."/>
            <person name="Leple J."/>
            <person name="Locascio P."/>
            <person name="Lou Y."/>
            <person name="Lucas S."/>
            <person name="Martin F."/>
            <person name="Montanini B."/>
            <person name="Napoli C."/>
            <person name="Nelson D."/>
            <person name="Nelson C."/>
            <person name="Nieminen K."/>
            <person name="Nilsson O."/>
            <person name="Pereda V."/>
            <person name="Peter G."/>
            <person name="Philippe R."/>
            <person name="Pilate G."/>
            <person name="Poliakov A."/>
            <person name="Razumovskaya J."/>
            <person name="Richardson P."/>
            <person name="Rinaldi C."/>
            <person name="Ritland K."/>
            <person name="Rouze P."/>
            <person name="Ryaboy D."/>
            <person name="Schmutz J."/>
            <person name="Schrader J."/>
            <person name="Segerman B."/>
            <person name="Shin H."/>
            <person name="Siddiqui A."/>
            <person name="Sterky F."/>
            <person name="Terry A."/>
            <person name="Tsai C."/>
            <person name="Uberbacher E."/>
            <person name="Unneberg P."/>
            <person name="Vahala J."/>
            <person name="Wall K."/>
            <person name="Wessler S."/>
            <person name="Yang G."/>
            <person name="Yin T."/>
            <person name="Douglas C."/>
            <person name="Marra M."/>
            <person name="Sandberg G."/>
            <person name="Van De Peer Y."/>
            <person name="Rokhsar D."/>
        </authorList>
    </citation>
    <scope>NUCLEOTIDE SEQUENCE</scope>
    <source>
        <strain evidence="1">Nisqually-1</strain>
    </source>
</reference>
<dbReference type="PANTHER" id="PTHR48003:SF5">
    <property type="entry name" value="OS07G0626500 PROTEIN"/>
    <property type="match status" value="1"/>
</dbReference>
<organism evidence="1">
    <name type="scientific">Populus trichocarpa</name>
    <name type="common">Western balsam poplar</name>
    <name type="synonym">Populus balsamifera subsp. trichocarpa</name>
    <dbReference type="NCBI Taxonomy" id="3694"/>
    <lineage>
        <taxon>Eukaryota</taxon>
        <taxon>Viridiplantae</taxon>
        <taxon>Streptophyta</taxon>
        <taxon>Embryophyta</taxon>
        <taxon>Tracheophyta</taxon>
        <taxon>Spermatophyta</taxon>
        <taxon>Magnoliopsida</taxon>
        <taxon>eudicotyledons</taxon>
        <taxon>Gunneridae</taxon>
        <taxon>Pentapetalae</taxon>
        <taxon>rosids</taxon>
        <taxon>fabids</taxon>
        <taxon>Malpighiales</taxon>
        <taxon>Salicaceae</taxon>
        <taxon>Saliceae</taxon>
        <taxon>Populus</taxon>
    </lineage>
</organism>
<dbReference type="STRING" id="3694.A0A2K1R5A7"/>
<dbReference type="AlphaFoldDB" id="A0A2K1R5A7"/>
<dbReference type="EMBL" id="KZ623504">
    <property type="protein sequence ID" value="PNS22468.1"/>
    <property type="molecule type" value="Genomic_DNA"/>
</dbReference>
<proteinExistence type="predicted"/>
<reference evidence="1" key="1">
    <citation type="journal article" date="2006" name="Science">
        <title>The genome of black cottonwood, Populus trichocarpa (Torr. &amp; Gray).</title>
        <authorList>
            <person name="Tuskan G.A."/>
            <person name="Difazio S."/>
            <person name="Jansson S."/>
            <person name="Bohlmann J."/>
            <person name="Grigoriev I."/>
            <person name="Hellsten U."/>
            <person name="Putnam N."/>
            <person name="Ralph S."/>
            <person name="Rombauts S."/>
            <person name="Salamov A."/>
            <person name="Schein J."/>
            <person name="Sterck L."/>
            <person name="Aerts A."/>
            <person name="Bhalerao R.R."/>
            <person name="Bhalerao R.P."/>
            <person name="Blaudez D."/>
            <person name="Boerjan W."/>
            <person name="Brun A."/>
            <person name="Brunner A."/>
            <person name="Busov V."/>
            <person name="Campbell M."/>
            <person name="Carlson J."/>
            <person name="Chalot M."/>
            <person name="Chapman J."/>
            <person name="Chen G.L."/>
            <person name="Cooper D."/>
            <person name="Coutinho P.M."/>
            <person name="Couturier J."/>
            <person name="Covert S."/>
            <person name="Cronk Q."/>
            <person name="Cunningham R."/>
            <person name="Davis J."/>
            <person name="Degroeve S."/>
            <person name="Dejardin A."/>
            <person name="Depamphilis C."/>
            <person name="Detter J."/>
            <person name="Dirks B."/>
            <person name="Dubchak I."/>
            <person name="Duplessis S."/>
            <person name="Ehlting J."/>
            <person name="Ellis B."/>
            <person name="Gendler K."/>
            <person name="Goodstein D."/>
            <person name="Gribskov M."/>
            <person name="Grimwood J."/>
            <person name="Groover A."/>
            <person name="Gunter L."/>
            <person name="Hamberger B."/>
            <person name="Heinze B."/>
            <person name="Helariutta Y."/>
            <person name="Henrissat B."/>
            <person name="Holligan D."/>
            <person name="Holt R."/>
            <person name="Huang W."/>
            <person name="Islam-Faridi N."/>
            <person name="Jones S."/>
            <person name="Jones-Rhoades M."/>
            <person name="Jorgensen R."/>
            <person name="Joshi C."/>
            <person name="Kangasjarvi J."/>
            <person name="Karlsson J."/>
            <person name="Kelleher C."/>
            <person name="Kirkpatrick R."/>
            <person name="Kirst M."/>
            <person name="Kohler A."/>
            <person name="Kalluri U."/>
            <person name="Larimer F."/>
            <person name="Leebens-Mack J."/>
            <person name="Leple J.C."/>
            <person name="Locascio P."/>
            <person name="Lou Y."/>
            <person name="Lucas S."/>
            <person name="Martin F."/>
            <person name="Montanini B."/>
            <person name="Napoli C."/>
            <person name="Nelson D.R."/>
            <person name="Nelson C."/>
            <person name="Nieminen K."/>
            <person name="Nilsson O."/>
            <person name="Pereda V."/>
            <person name="Peter G."/>
            <person name="Philippe R."/>
            <person name="Pilate G."/>
            <person name="Poliakov A."/>
            <person name="Razumovskaya J."/>
            <person name="Richardson P."/>
            <person name="Rinaldi C."/>
            <person name="Ritland K."/>
            <person name="Rouze P."/>
            <person name="Ryaboy D."/>
            <person name="Schmutz J."/>
            <person name="Schrader J."/>
            <person name="Segerman B."/>
            <person name="Shin H."/>
            <person name="Siddiqui A."/>
            <person name="Sterky F."/>
            <person name="Terry A."/>
            <person name="Tsai C.J."/>
            <person name="Uberbacher E."/>
            <person name="Unneberg P."/>
            <person name="Vahala J."/>
            <person name="Wall K."/>
            <person name="Wessler S."/>
            <person name="Yang G."/>
            <person name="Yin T."/>
            <person name="Douglas C."/>
            <person name="Marra M."/>
            <person name="Sandberg G."/>
            <person name="Van de Peer Y."/>
            <person name="Rokhsar D."/>
        </authorList>
    </citation>
    <scope>NUCLEOTIDE SEQUENCE [LARGE SCALE GENOMIC DNA]</scope>
    <source>
        <strain evidence="1">Nisqually-1</strain>
    </source>
</reference>